<gene>
    <name evidence="1" type="ORF">F2Y81_15600</name>
</gene>
<dbReference type="EMBL" id="VVYV01000026">
    <property type="protein sequence ID" value="KAA5416578.1"/>
    <property type="molecule type" value="Genomic_DNA"/>
</dbReference>
<protein>
    <submittedName>
        <fullName evidence="1">Uncharacterized protein</fullName>
    </submittedName>
</protein>
<organism evidence="1 2">
    <name type="scientific">Bacteroides cellulosilyticus</name>
    <dbReference type="NCBI Taxonomy" id="246787"/>
    <lineage>
        <taxon>Bacteria</taxon>
        <taxon>Pseudomonadati</taxon>
        <taxon>Bacteroidota</taxon>
        <taxon>Bacteroidia</taxon>
        <taxon>Bacteroidales</taxon>
        <taxon>Bacteroidaceae</taxon>
        <taxon>Bacteroides</taxon>
    </lineage>
</organism>
<comment type="caution">
    <text evidence="1">The sequence shown here is derived from an EMBL/GenBank/DDBJ whole genome shotgun (WGS) entry which is preliminary data.</text>
</comment>
<evidence type="ECO:0000313" key="2">
    <source>
        <dbReference type="Proteomes" id="UP000448877"/>
    </source>
</evidence>
<dbReference type="AlphaFoldDB" id="A0A642PUT2"/>
<proteinExistence type="predicted"/>
<accession>A0A642PUT2</accession>
<name>A0A642PUT2_9BACE</name>
<reference evidence="1 2" key="1">
    <citation type="journal article" date="2019" name="Nat. Med.">
        <title>A library of human gut bacterial isolates paired with longitudinal multiomics data enables mechanistic microbiome research.</title>
        <authorList>
            <person name="Poyet M."/>
            <person name="Groussin M."/>
            <person name="Gibbons S.M."/>
            <person name="Avila-Pacheco J."/>
            <person name="Jiang X."/>
            <person name="Kearney S.M."/>
            <person name="Perrotta A.R."/>
            <person name="Berdy B."/>
            <person name="Zhao S."/>
            <person name="Lieberman T.D."/>
            <person name="Swanson P.K."/>
            <person name="Smith M."/>
            <person name="Roesemann S."/>
            <person name="Alexander J.E."/>
            <person name="Rich S.A."/>
            <person name="Livny J."/>
            <person name="Vlamakis H."/>
            <person name="Clish C."/>
            <person name="Bullock K."/>
            <person name="Deik A."/>
            <person name="Scott J."/>
            <person name="Pierce K.A."/>
            <person name="Xavier R.J."/>
            <person name="Alm E.J."/>
        </authorList>
    </citation>
    <scope>NUCLEOTIDE SEQUENCE [LARGE SCALE GENOMIC DNA]</scope>
    <source>
        <strain evidence="1 2">BIOML-A6</strain>
    </source>
</reference>
<sequence length="64" mass="7224">MPMILVAENQDVKVYHHSTVGGQITIYQFENGELTFGAAKASILNRFEKTQVYKAICKVLTHKI</sequence>
<evidence type="ECO:0000313" key="1">
    <source>
        <dbReference type="EMBL" id="KAA5416578.1"/>
    </source>
</evidence>
<dbReference type="Proteomes" id="UP000448877">
    <property type="component" value="Unassembled WGS sequence"/>
</dbReference>